<evidence type="ECO:0000256" key="7">
    <source>
        <dbReference type="ARBA" id="ARBA00022694"/>
    </source>
</evidence>
<evidence type="ECO:0000256" key="3">
    <source>
        <dbReference type="ARBA" id="ARBA00012584"/>
    </source>
</evidence>
<dbReference type="PANTHER" id="PTHR17490">
    <property type="entry name" value="SUA5"/>
    <property type="match status" value="1"/>
</dbReference>
<dbReference type="InterPro" id="IPR050156">
    <property type="entry name" value="TC-AMP_synthase_SUA5"/>
</dbReference>
<comment type="catalytic activity">
    <reaction evidence="12 13">
        <text>L-threonine + hydrogencarbonate + ATP = L-threonylcarbamoyladenylate + diphosphate + H2O</text>
        <dbReference type="Rhea" id="RHEA:36407"/>
        <dbReference type="ChEBI" id="CHEBI:15377"/>
        <dbReference type="ChEBI" id="CHEBI:17544"/>
        <dbReference type="ChEBI" id="CHEBI:30616"/>
        <dbReference type="ChEBI" id="CHEBI:33019"/>
        <dbReference type="ChEBI" id="CHEBI:57926"/>
        <dbReference type="ChEBI" id="CHEBI:73682"/>
        <dbReference type="EC" id="2.7.7.87"/>
    </reaction>
</comment>
<evidence type="ECO:0000256" key="1">
    <source>
        <dbReference type="ARBA" id="ARBA00004496"/>
    </source>
</evidence>
<sequence length="350" mass="37500">METKYWSVDNCVNNKEEYPQLVEASKLLREGEVVAFPTETVYGLGANALSDTAVSKIFAAKGRPADNPLIVHISKRNQLGLLTDHVPETAELLISEFWPGPLTLIFKKKPGAVSSLVTAGLDTVAVRMPDHPIALALIDAANVPVAAPSANKSGRPSPTTADHVLDDLRGLIAGVVDGGPAGVGVESTVLDCTSPVPVILRPGGLAKEEIEKTVGQVEQDPAIQHAHSAPRSPGMKYRHYAPAAPVYLLDGDNKWIQRKIDEKRGSGLKVGILATSESAPFYSADAVSVCGSRNNLSAVAQDLYQALRSFDEYDLDLIYSEVFPVEGMGHAIMNRLEKAAGHRKITQEKP</sequence>
<reference evidence="16" key="1">
    <citation type="journal article" date="2019" name="Int. J. Syst. Evol. Microbiol.">
        <title>The Global Catalogue of Microorganisms (GCM) 10K type strain sequencing project: providing services to taxonomists for standard genome sequencing and annotation.</title>
        <authorList>
            <consortium name="The Broad Institute Genomics Platform"/>
            <consortium name="The Broad Institute Genome Sequencing Center for Infectious Disease"/>
            <person name="Wu L."/>
            <person name="Ma J."/>
        </authorList>
    </citation>
    <scope>NUCLEOTIDE SEQUENCE [LARGE SCALE GENOMIC DNA]</scope>
    <source>
        <strain evidence="16">CGMCC 1.12295</strain>
    </source>
</reference>
<keyword evidence="10 13" id="KW-0067">ATP-binding</keyword>
<name>A0ABW4KPI8_9BACI</name>
<keyword evidence="16" id="KW-1185">Reference proteome</keyword>
<dbReference type="InterPro" id="IPR017945">
    <property type="entry name" value="DHBP_synth_RibB-like_a/b_dom"/>
</dbReference>
<dbReference type="RefSeq" id="WP_380776430.1">
    <property type="nucleotide sequence ID" value="NZ_JBHUEO010000116.1"/>
</dbReference>
<evidence type="ECO:0000256" key="4">
    <source>
        <dbReference type="ARBA" id="ARBA00015492"/>
    </source>
</evidence>
<dbReference type="Pfam" id="PF03481">
    <property type="entry name" value="Sua5_C"/>
    <property type="match status" value="1"/>
</dbReference>
<dbReference type="EC" id="2.7.7.87" evidence="3 13"/>
<keyword evidence="7 13" id="KW-0819">tRNA processing</keyword>
<dbReference type="PANTHER" id="PTHR17490:SF16">
    <property type="entry name" value="THREONYLCARBAMOYL-AMP SYNTHASE"/>
    <property type="match status" value="1"/>
</dbReference>
<comment type="similarity">
    <text evidence="2 13">Belongs to the SUA5 family.</text>
</comment>
<keyword evidence="5 13" id="KW-0963">Cytoplasm</keyword>
<dbReference type="PIRSF" id="PIRSF004930">
    <property type="entry name" value="Tln_factor_SUA5"/>
    <property type="match status" value="1"/>
</dbReference>
<dbReference type="Gene3D" id="3.40.50.11030">
    <property type="entry name" value="Threonylcarbamoyl-AMP synthase, C-terminal domain"/>
    <property type="match status" value="1"/>
</dbReference>
<feature type="domain" description="YrdC-like" evidence="14">
    <location>
        <begin position="18"/>
        <end position="205"/>
    </location>
</feature>
<evidence type="ECO:0000256" key="11">
    <source>
        <dbReference type="ARBA" id="ARBA00029774"/>
    </source>
</evidence>
<evidence type="ECO:0000256" key="10">
    <source>
        <dbReference type="ARBA" id="ARBA00022840"/>
    </source>
</evidence>
<dbReference type="InterPro" id="IPR010923">
    <property type="entry name" value="T(6)A37_SUA5"/>
</dbReference>
<keyword evidence="9 13" id="KW-0547">Nucleotide-binding</keyword>
<dbReference type="Proteomes" id="UP001597301">
    <property type="component" value="Unassembled WGS sequence"/>
</dbReference>
<evidence type="ECO:0000259" key="14">
    <source>
        <dbReference type="PROSITE" id="PS51163"/>
    </source>
</evidence>
<evidence type="ECO:0000313" key="15">
    <source>
        <dbReference type="EMBL" id="MFD1708731.1"/>
    </source>
</evidence>
<comment type="caution">
    <text evidence="15">The sequence shown here is derived from an EMBL/GenBank/DDBJ whole genome shotgun (WGS) entry which is preliminary data.</text>
</comment>
<evidence type="ECO:0000256" key="6">
    <source>
        <dbReference type="ARBA" id="ARBA00022679"/>
    </source>
</evidence>
<accession>A0ABW4KPI8</accession>
<dbReference type="SUPFAM" id="SSF55821">
    <property type="entry name" value="YrdC/RibB"/>
    <property type="match status" value="1"/>
</dbReference>
<dbReference type="EMBL" id="JBHUEO010000116">
    <property type="protein sequence ID" value="MFD1708731.1"/>
    <property type="molecule type" value="Genomic_DNA"/>
</dbReference>
<dbReference type="Pfam" id="PF01300">
    <property type="entry name" value="Sua5_yciO_yrdC"/>
    <property type="match status" value="1"/>
</dbReference>
<comment type="subcellular location">
    <subcellularLocation>
        <location evidence="1 13">Cytoplasm</location>
    </subcellularLocation>
</comment>
<evidence type="ECO:0000256" key="2">
    <source>
        <dbReference type="ARBA" id="ARBA00007663"/>
    </source>
</evidence>
<evidence type="ECO:0000313" key="16">
    <source>
        <dbReference type="Proteomes" id="UP001597301"/>
    </source>
</evidence>
<keyword evidence="8 13" id="KW-0548">Nucleotidyltransferase</keyword>
<gene>
    <name evidence="15" type="ORF">ACFSCZ_18825</name>
</gene>
<dbReference type="InterPro" id="IPR038385">
    <property type="entry name" value="Sua5/YwlC_C"/>
</dbReference>
<evidence type="ECO:0000256" key="8">
    <source>
        <dbReference type="ARBA" id="ARBA00022695"/>
    </source>
</evidence>
<dbReference type="InterPro" id="IPR006070">
    <property type="entry name" value="Sua5-like_dom"/>
</dbReference>
<dbReference type="Gene3D" id="3.90.870.10">
    <property type="entry name" value="DHBP synthase"/>
    <property type="match status" value="1"/>
</dbReference>
<evidence type="ECO:0000256" key="12">
    <source>
        <dbReference type="ARBA" id="ARBA00048366"/>
    </source>
</evidence>
<dbReference type="InterPro" id="IPR005145">
    <property type="entry name" value="Sua5_C"/>
</dbReference>
<evidence type="ECO:0000256" key="13">
    <source>
        <dbReference type="PIRNR" id="PIRNR004930"/>
    </source>
</evidence>
<protein>
    <recommendedName>
        <fullName evidence="4 13">Threonylcarbamoyl-AMP synthase</fullName>
        <shortName evidence="13">TC-AMP synthase</shortName>
        <ecNumber evidence="3 13">2.7.7.87</ecNumber>
    </recommendedName>
    <alternativeName>
        <fullName evidence="11 13">L-threonylcarbamoyladenylate synthase</fullName>
    </alternativeName>
</protein>
<evidence type="ECO:0000256" key="9">
    <source>
        <dbReference type="ARBA" id="ARBA00022741"/>
    </source>
</evidence>
<keyword evidence="6 13" id="KW-0808">Transferase</keyword>
<organism evidence="15 16">
    <name type="scientific">Siminovitchia sediminis</name>
    <dbReference type="NCBI Taxonomy" id="1274353"/>
    <lineage>
        <taxon>Bacteria</taxon>
        <taxon>Bacillati</taxon>
        <taxon>Bacillota</taxon>
        <taxon>Bacilli</taxon>
        <taxon>Bacillales</taxon>
        <taxon>Bacillaceae</taxon>
        <taxon>Siminovitchia</taxon>
    </lineage>
</organism>
<evidence type="ECO:0000256" key="5">
    <source>
        <dbReference type="ARBA" id="ARBA00022490"/>
    </source>
</evidence>
<proteinExistence type="inferred from homology"/>
<comment type="function">
    <text evidence="13">Required for the formation of a threonylcarbamoyl group on adenosine at position 37 (t(6)A37) in tRNAs that read codons beginning with adenine.</text>
</comment>
<dbReference type="NCBIfam" id="TIGR00057">
    <property type="entry name" value="L-threonylcarbamoyladenylate synthase"/>
    <property type="match status" value="1"/>
</dbReference>
<dbReference type="GO" id="GO:0061710">
    <property type="term" value="F:L-threonylcarbamoyladenylate synthase"/>
    <property type="evidence" value="ECO:0007669"/>
    <property type="project" value="UniProtKB-EC"/>
</dbReference>
<dbReference type="PROSITE" id="PS51163">
    <property type="entry name" value="YRDC"/>
    <property type="match status" value="1"/>
</dbReference>